<evidence type="ECO:0008006" key="3">
    <source>
        <dbReference type="Google" id="ProtNLM"/>
    </source>
</evidence>
<accession>A0A0N8W0S2</accession>
<dbReference type="STRING" id="1544413.Clow_00549"/>
<proteinExistence type="predicted"/>
<protein>
    <recommendedName>
        <fullName evidence="3">YbdD/YjiX family protein</fullName>
    </recommendedName>
</protein>
<dbReference type="Proteomes" id="UP000050488">
    <property type="component" value="Unassembled WGS sequence"/>
</dbReference>
<name>A0A0N8W0S2_9CORY</name>
<dbReference type="OrthoDB" id="3541280at2"/>
<dbReference type="EMBL" id="LKEV01000001">
    <property type="protein sequence ID" value="KQB87490.1"/>
    <property type="molecule type" value="Genomic_DNA"/>
</dbReference>
<dbReference type="RefSeq" id="WP_055175824.1">
    <property type="nucleotide sequence ID" value="NZ_JAUSQY010000001.1"/>
</dbReference>
<dbReference type="Pfam" id="PF04328">
    <property type="entry name" value="Sel_put"/>
    <property type="match status" value="1"/>
</dbReference>
<reference evidence="1 2" key="1">
    <citation type="submission" date="2015-10" db="EMBL/GenBank/DDBJ databases">
        <title>Corynebacteirum lowii and Corynebacterium oculi species nova, derived from human clinical disease and and emended description of Corynebacterium mastiditis.</title>
        <authorList>
            <person name="Bernard K."/>
            <person name="Pacheco A.L."/>
            <person name="Mcdougall C."/>
            <person name="Burtx T."/>
            <person name="Weibe D."/>
            <person name="Tyler S."/>
            <person name="Olson A.B."/>
            <person name="Cnockaert M."/>
            <person name="Eguchi H."/>
            <person name="Kuwahara T."/>
            <person name="Nakayama-Imaohji H."/>
            <person name="Boudewijins M."/>
            <person name="Van Hoecke F."/>
            <person name="Bernier A.-M."/>
            <person name="Vandamme P."/>
        </authorList>
    </citation>
    <scope>NUCLEOTIDE SEQUENCE [LARGE SCALE GENOMIC DNA]</scope>
    <source>
        <strain evidence="1 2">NML 130206</strain>
    </source>
</reference>
<comment type="caution">
    <text evidence="1">The sequence shown here is derived from an EMBL/GenBank/DDBJ whole genome shotgun (WGS) entry which is preliminary data.</text>
</comment>
<dbReference type="AlphaFoldDB" id="A0A0N8W0S2"/>
<dbReference type="PATRIC" id="fig|1544413.3.peg.554"/>
<keyword evidence="2" id="KW-1185">Reference proteome</keyword>
<sequence length="65" mass="7668">MTALSLSALLKRAYWYVAEMLGENAYHHYVEHLRAHHPEAAITSEKEFWRHKWAEQEKNPGARCC</sequence>
<evidence type="ECO:0000313" key="1">
    <source>
        <dbReference type="EMBL" id="KQB87490.1"/>
    </source>
</evidence>
<gene>
    <name evidence="1" type="ORF">Clow_00549</name>
</gene>
<organism evidence="1 2">
    <name type="scientific">Corynebacterium lowii</name>
    <dbReference type="NCBI Taxonomy" id="1544413"/>
    <lineage>
        <taxon>Bacteria</taxon>
        <taxon>Bacillati</taxon>
        <taxon>Actinomycetota</taxon>
        <taxon>Actinomycetes</taxon>
        <taxon>Mycobacteriales</taxon>
        <taxon>Corynebacteriaceae</taxon>
        <taxon>Corynebacterium</taxon>
    </lineage>
</organism>
<evidence type="ECO:0000313" key="2">
    <source>
        <dbReference type="Proteomes" id="UP000050488"/>
    </source>
</evidence>
<dbReference type="InterPro" id="IPR007423">
    <property type="entry name" value="Sel_put"/>
</dbReference>